<dbReference type="Gramene" id="KMS98098">
    <property type="protein sequence ID" value="KMS98098"/>
    <property type="gene ID" value="BVRB_4g095770"/>
</dbReference>
<proteinExistence type="predicted"/>
<keyword evidence="3" id="KW-1185">Reference proteome</keyword>
<dbReference type="EMBL" id="KQ090268">
    <property type="protein sequence ID" value="KMS98098.1"/>
    <property type="molecule type" value="Genomic_DNA"/>
</dbReference>
<evidence type="ECO:0000313" key="2">
    <source>
        <dbReference type="EMBL" id="KMS98098.1"/>
    </source>
</evidence>
<feature type="transmembrane region" description="Helical" evidence="1">
    <location>
        <begin position="31"/>
        <end position="51"/>
    </location>
</feature>
<sequence length="54" mass="6030">MISALSKQPCVSRSKCPQNYVNNKQARGVSLSYSVFVWIICATSSIFLELFNSI</sequence>
<keyword evidence="1" id="KW-0472">Membrane</keyword>
<reference evidence="2 3" key="1">
    <citation type="journal article" date="2014" name="Nature">
        <title>The genome of the recently domesticated crop plant sugar beet (Beta vulgaris).</title>
        <authorList>
            <person name="Dohm J.C."/>
            <person name="Minoche A.E."/>
            <person name="Holtgrawe D."/>
            <person name="Capella-Gutierrez S."/>
            <person name="Zakrzewski F."/>
            <person name="Tafer H."/>
            <person name="Rupp O."/>
            <person name="Sorensen T.R."/>
            <person name="Stracke R."/>
            <person name="Reinhardt R."/>
            <person name="Goesmann A."/>
            <person name="Kraft T."/>
            <person name="Schulz B."/>
            <person name="Stadler P.F."/>
            <person name="Schmidt T."/>
            <person name="Gabaldon T."/>
            <person name="Lehrach H."/>
            <person name="Weisshaar B."/>
            <person name="Himmelbauer H."/>
        </authorList>
    </citation>
    <scope>NUCLEOTIDE SEQUENCE [LARGE SCALE GENOMIC DNA]</scope>
    <source>
        <tissue evidence="2">Taproot</tissue>
    </source>
</reference>
<keyword evidence="1" id="KW-0812">Transmembrane</keyword>
<organism evidence="2 3">
    <name type="scientific">Beta vulgaris subsp. vulgaris</name>
    <name type="common">Beet</name>
    <dbReference type="NCBI Taxonomy" id="3555"/>
    <lineage>
        <taxon>Eukaryota</taxon>
        <taxon>Viridiplantae</taxon>
        <taxon>Streptophyta</taxon>
        <taxon>Embryophyta</taxon>
        <taxon>Tracheophyta</taxon>
        <taxon>Spermatophyta</taxon>
        <taxon>Magnoliopsida</taxon>
        <taxon>eudicotyledons</taxon>
        <taxon>Gunneridae</taxon>
        <taxon>Pentapetalae</taxon>
        <taxon>Caryophyllales</taxon>
        <taxon>Chenopodiaceae</taxon>
        <taxon>Betoideae</taxon>
        <taxon>Beta</taxon>
    </lineage>
</organism>
<protein>
    <submittedName>
        <fullName evidence="2">Uncharacterized protein</fullName>
    </submittedName>
</protein>
<keyword evidence="1" id="KW-1133">Transmembrane helix</keyword>
<evidence type="ECO:0000256" key="1">
    <source>
        <dbReference type="SAM" id="Phobius"/>
    </source>
</evidence>
<name>A0A0J8BDG6_BETVV</name>
<evidence type="ECO:0000313" key="3">
    <source>
        <dbReference type="Proteomes" id="UP000035740"/>
    </source>
</evidence>
<accession>A0A0J8BDG6</accession>
<dbReference type="AlphaFoldDB" id="A0A0J8BDG6"/>
<dbReference type="Proteomes" id="UP000035740">
    <property type="component" value="Unassembled WGS sequence"/>
</dbReference>
<gene>
    <name evidence="2" type="ORF">BVRB_4g095770</name>
</gene>